<proteinExistence type="predicted"/>
<dbReference type="OrthoDB" id="60033at2759"/>
<evidence type="ECO:0000313" key="10">
    <source>
        <dbReference type="EMBL" id="GAU94817.1"/>
    </source>
</evidence>
<evidence type="ECO:0000259" key="9">
    <source>
        <dbReference type="PROSITE" id="PS50125"/>
    </source>
</evidence>
<evidence type="ECO:0000256" key="8">
    <source>
        <dbReference type="SAM" id="Phobius"/>
    </source>
</evidence>
<keyword evidence="5 8" id="KW-0472">Membrane</keyword>
<evidence type="ECO:0000256" key="3">
    <source>
        <dbReference type="ARBA" id="ARBA00022741"/>
    </source>
</evidence>
<dbReference type="GO" id="GO:0035556">
    <property type="term" value="P:intracellular signal transduction"/>
    <property type="evidence" value="ECO:0007669"/>
    <property type="project" value="InterPro"/>
</dbReference>
<evidence type="ECO:0000256" key="1">
    <source>
        <dbReference type="ARBA" id="ARBA00004370"/>
    </source>
</evidence>
<evidence type="ECO:0000256" key="7">
    <source>
        <dbReference type="ARBA" id="ARBA00023239"/>
    </source>
</evidence>
<dbReference type="GO" id="GO:0004383">
    <property type="term" value="F:guanylate cyclase activity"/>
    <property type="evidence" value="ECO:0007669"/>
    <property type="project" value="TreeGrafter"/>
</dbReference>
<dbReference type="PANTHER" id="PTHR11920:SF501">
    <property type="entry name" value="GUANYLATE CYCLASE 32E"/>
    <property type="match status" value="1"/>
</dbReference>
<keyword evidence="4 8" id="KW-1133">Transmembrane helix</keyword>
<evidence type="ECO:0000256" key="5">
    <source>
        <dbReference type="ARBA" id="ARBA00023136"/>
    </source>
</evidence>
<dbReference type="EMBL" id="BDGG01000003">
    <property type="protein sequence ID" value="GAU94817.1"/>
    <property type="molecule type" value="Genomic_DNA"/>
</dbReference>
<dbReference type="InterPro" id="IPR013587">
    <property type="entry name" value="Nitrate/nitrite_sensing"/>
</dbReference>
<evidence type="ECO:0000256" key="4">
    <source>
        <dbReference type="ARBA" id="ARBA00022989"/>
    </source>
</evidence>
<dbReference type="Pfam" id="PF00211">
    <property type="entry name" value="Guanylate_cyc"/>
    <property type="match status" value="1"/>
</dbReference>
<sequence length="331" mass="38114">MVDDALRTLHSWPKVKPEDDFFQQKADLQLQIAINRLTVNESTPEAQLVFFTNIIASILNFIGDAVIQSKAAEQSWQQLAAYHLFITGKEGTAAERSCGTILYGRGNMSRATYLWYQEKKFSGEAFINRSFQYNPEILHQLKLVYYGTSLHQNVSNEREVVNQNNLGHRDLERGRYWYALMTSYQNILHDIEKILTDNITANLEMTIYHANQIVGLQIFVLALALILFPSIIWFLTHITSQIQNFAAILHEKSEDIMKEKKRTEAVLKQLLPPKIAERIKNREVVVPESYDQVTIFFSDIVEFTVLSSQSTPLQIVDTLNRLYTSEASYQT</sequence>
<dbReference type="SUPFAM" id="SSF55073">
    <property type="entry name" value="Nucleotide cyclase"/>
    <property type="match status" value="1"/>
</dbReference>
<dbReference type="Gene3D" id="6.10.250.780">
    <property type="match status" value="1"/>
</dbReference>
<comment type="caution">
    <text evidence="10">The sequence shown here is derived from an EMBL/GenBank/DDBJ whole genome shotgun (WGS) entry which is preliminary data.</text>
</comment>
<evidence type="ECO:0000256" key="6">
    <source>
        <dbReference type="ARBA" id="ARBA00023180"/>
    </source>
</evidence>
<dbReference type="InterPro" id="IPR029787">
    <property type="entry name" value="Nucleotide_cyclase"/>
</dbReference>
<dbReference type="Pfam" id="PF08376">
    <property type="entry name" value="NIT"/>
    <property type="match status" value="1"/>
</dbReference>
<dbReference type="Gene3D" id="3.30.70.1230">
    <property type="entry name" value="Nucleotide cyclase"/>
    <property type="match status" value="1"/>
</dbReference>
<dbReference type="GO" id="GO:0001653">
    <property type="term" value="F:peptide receptor activity"/>
    <property type="evidence" value="ECO:0007669"/>
    <property type="project" value="TreeGrafter"/>
</dbReference>
<feature type="transmembrane region" description="Helical" evidence="8">
    <location>
        <begin position="214"/>
        <end position="235"/>
    </location>
</feature>
<keyword evidence="2 8" id="KW-0812">Transmembrane</keyword>
<reference evidence="10 11" key="1">
    <citation type="journal article" date="2016" name="Nat. Commun.">
        <title>Extremotolerant tardigrade genome and improved radiotolerance of human cultured cells by tardigrade-unique protein.</title>
        <authorList>
            <person name="Hashimoto T."/>
            <person name="Horikawa D.D."/>
            <person name="Saito Y."/>
            <person name="Kuwahara H."/>
            <person name="Kozuka-Hata H."/>
            <person name="Shin-I T."/>
            <person name="Minakuchi Y."/>
            <person name="Ohishi K."/>
            <person name="Motoyama A."/>
            <person name="Aizu T."/>
            <person name="Enomoto A."/>
            <person name="Kondo K."/>
            <person name="Tanaka S."/>
            <person name="Hara Y."/>
            <person name="Koshikawa S."/>
            <person name="Sagara H."/>
            <person name="Miura T."/>
            <person name="Yokobori S."/>
            <person name="Miyagawa K."/>
            <person name="Suzuki Y."/>
            <person name="Kubo T."/>
            <person name="Oyama M."/>
            <person name="Kohara Y."/>
            <person name="Fujiyama A."/>
            <person name="Arakawa K."/>
            <person name="Katayama T."/>
            <person name="Toyoda A."/>
            <person name="Kunieda T."/>
        </authorList>
    </citation>
    <scope>NUCLEOTIDE SEQUENCE [LARGE SCALE GENOMIC DNA]</scope>
    <source>
        <strain evidence="10 11">YOKOZUNA-1</strain>
    </source>
</reference>
<dbReference type="GO" id="GO:0005886">
    <property type="term" value="C:plasma membrane"/>
    <property type="evidence" value="ECO:0007669"/>
    <property type="project" value="TreeGrafter"/>
</dbReference>
<dbReference type="GO" id="GO:0007168">
    <property type="term" value="P:receptor guanylyl cyclase signaling pathway"/>
    <property type="evidence" value="ECO:0007669"/>
    <property type="project" value="TreeGrafter"/>
</dbReference>
<dbReference type="AlphaFoldDB" id="A0A1D1V558"/>
<comment type="subcellular location">
    <subcellularLocation>
        <location evidence="1">Membrane</location>
    </subcellularLocation>
</comment>
<keyword evidence="6" id="KW-0325">Glycoprotein</keyword>
<name>A0A1D1V558_RAMVA</name>
<keyword evidence="3" id="KW-0547">Nucleotide-binding</keyword>
<evidence type="ECO:0000256" key="2">
    <source>
        <dbReference type="ARBA" id="ARBA00022692"/>
    </source>
</evidence>
<dbReference type="GO" id="GO:0000166">
    <property type="term" value="F:nucleotide binding"/>
    <property type="evidence" value="ECO:0007669"/>
    <property type="project" value="UniProtKB-KW"/>
</dbReference>
<dbReference type="STRING" id="947166.A0A1D1V558"/>
<dbReference type="Proteomes" id="UP000186922">
    <property type="component" value="Unassembled WGS sequence"/>
</dbReference>
<gene>
    <name evidence="10" type="primary">RvY_06529-1</name>
    <name evidence="10" type="synonym">RvY_06529.1</name>
    <name evidence="10" type="ORF">RvY_06529</name>
</gene>
<keyword evidence="7" id="KW-0456">Lyase</keyword>
<dbReference type="InterPro" id="IPR001054">
    <property type="entry name" value="A/G_cyclase"/>
</dbReference>
<protein>
    <recommendedName>
        <fullName evidence="9">Guanylate cyclase domain-containing protein</fullName>
    </recommendedName>
</protein>
<dbReference type="InterPro" id="IPR050401">
    <property type="entry name" value="Cyclic_nucleotide_synthase"/>
</dbReference>
<feature type="domain" description="Guanylate cyclase" evidence="9">
    <location>
        <begin position="294"/>
        <end position="324"/>
    </location>
</feature>
<organism evidence="10 11">
    <name type="scientific">Ramazzottius varieornatus</name>
    <name type="common">Water bear</name>
    <name type="synonym">Tardigrade</name>
    <dbReference type="NCBI Taxonomy" id="947166"/>
    <lineage>
        <taxon>Eukaryota</taxon>
        <taxon>Metazoa</taxon>
        <taxon>Ecdysozoa</taxon>
        <taxon>Tardigrada</taxon>
        <taxon>Eutardigrada</taxon>
        <taxon>Parachela</taxon>
        <taxon>Hypsibioidea</taxon>
        <taxon>Ramazzottiidae</taxon>
        <taxon>Ramazzottius</taxon>
    </lineage>
</organism>
<accession>A0A1D1V558</accession>
<dbReference type="PROSITE" id="PS50125">
    <property type="entry name" value="GUANYLATE_CYCLASE_2"/>
    <property type="match status" value="1"/>
</dbReference>
<dbReference type="GO" id="GO:0004016">
    <property type="term" value="F:adenylate cyclase activity"/>
    <property type="evidence" value="ECO:0007669"/>
    <property type="project" value="TreeGrafter"/>
</dbReference>
<keyword evidence="11" id="KW-1185">Reference proteome</keyword>
<evidence type="ECO:0000313" key="11">
    <source>
        <dbReference type="Proteomes" id="UP000186922"/>
    </source>
</evidence>
<dbReference type="PANTHER" id="PTHR11920">
    <property type="entry name" value="GUANYLYL CYCLASE"/>
    <property type="match status" value="1"/>
</dbReference>